<dbReference type="EMBL" id="CP096115">
    <property type="protein sequence ID" value="UUX93589.1"/>
    <property type="molecule type" value="Genomic_DNA"/>
</dbReference>
<keyword evidence="4 6" id="KW-1133">Transmembrane helix</keyword>
<feature type="transmembrane region" description="Helical" evidence="6">
    <location>
        <begin position="260"/>
        <end position="281"/>
    </location>
</feature>
<dbReference type="PANTHER" id="PTHR21716">
    <property type="entry name" value="TRANSMEMBRANE PROTEIN"/>
    <property type="match status" value="1"/>
</dbReference>
<accession>A0A9E7PNL6</accession>
<dbReference type="KEGG" id="mend:L6E24_05585"/>
<keyword evidence="3 6" id="KW-0812">Transmembrane</keyword>
<evidence type="ECO:0000313" key="7">
    <source>
        <dbReference type="EMBL" id="UUX93589.1"/>
    </source>
</evidence>
<reference evidence="7" key="1">
    <citation type="submission" date="2022-04" db="EMBL/GenBank/DDBJ databases">
        <title>Complete genome of Methanoplanus endosymbiosus DSM 3599.</title>
        <authorList>
            <person name="Chen S.-C."/>
            <person name="You Y.-T."/>
            <person name="Zhou Y.-Z."/>
            <person name="Lai M.-C."/>
        </authorList>
    </citation>
    <scope>NUCLEOTIDE SEQUENCE</scope>
    <source>
        <strain evidence="7">DSM 3599</strain>
    </source>
</reference>
<dbReference type="GO" id="GO:0016020">
    <property type="term" value="C:membrane"/>
    <property type="evidence" value="ECO:0007669"/>
    <property type="project" value="UniProtKB-SubCell"/>
</dbReference>
<evidence type="ECO:0000256" key="4">
    <source>
        <dbReference type="ARBA" id="ARBA00022989"/>
    </source>
</evidence>
<feature type="transmembrane region" description="Helical" evidence="6">
    <location>
        <begin position="195"/>
        <end position="219"/>
    </location>
</feature>
<comment type="similarity">
    <text evidence="2">Belongs to the autoinducer-2 exporter (AI-2E) (TC 2.A.86) family.</text>
</comment>
<dbReference type="Proteomes" id="UP001060368">
    <property type="component" value="Chromosome"/>
</dbReference>
<organism evidence="7 8">
    <name type="scientific">Methanoplanus endosymbiosus</name>
    <dbReference type="NCBI Taxonomy" id="33865"/>
    <lineage>
        <taxon>Archaea</taxon>
        <taxon>Methanobacteriati</taxon>
        <taxon>Methanobacteriota</taxon>
        <taxon>Stenosarchaea group</taxon>
        <taxon>Methanomicrobia</taxon>
        <taxon>Methanomicrobiales</taxon>
        <taxon>Methanomicrobiaceae</taxon>
        <taxon>Methanoplanus</taxon>
    </lineage>
</organism>
<feature type="transmembrane region" description="Helical" evidence="6">
    <location>
        <begin position="296"/>
        <end position="325"/>
    </location>
</feature>
<evidence type="ECO:0000256" key="1">
    <source>
        <dbReference type="ARBA" id="ARBA00004141"/>
    </source>
</evidence>
<dbReference type="PANTHER" id="PTHR21716:SF4">
    <property type="entry name" value="TRANSMEMBRANE PROTEIN 245"/>
    <property type="match status" value="1"/>
</dbReference>
<feature type="transmembrane region" description="Helical" evidence="6">
    <location>
        <begin position="57"/>
        <end position="84"/>
    </location>
</feature>
<proteinExistence type="inferred from homology"/>
<dbReference type="AlphaFoldDB" id="A0A9E7PNL6"/>
<protein>
    <submittedName>
        <fullName evidence="7">AI-2E family transporter</fullName>
    </submittedName>
</protein>
<evidence type="ECO:0000256" key="6">
    <source>
        <dbReference type="SAM" id="Phobius"/>
    </source>
</evidence>
<gene>
    <name evidence="7" type="ORF">L6E24_05585</name>
</gene>
<dbReference type="GeneID" id="74307149"/>
<keyword evidence="8" id="KW-1185">Reference proteome</keyword>
<dbReference type="RefSeq" id="WP_257743726.1">
    <property type="nucleotide sequence ID" value="NZ_CP096115.1"/>
</dbReference>
<feature type="transmembrane region" description="Helical" evidence="6">
    <location>
        <begin position="136"/>
        <end position="164"/>
    </location>
</feature>
<evidence type="ECO:0000313" key="8">
    <source>
        <dbReference type="Proteomes" id="UP001060368"/>
    </source>
</evidence>
<sequence>MPGNVSSGDKLTYAIIGIIIIASILAFWDFAGVIIIAGSFTIFLLPAHRYLCRYMRGGFSSAILTTAVAVGIVGAMYVAAIVLYDNLDYLMSLINSILEWFNNELFSGGSVYGEKVNPLPWISDFFQSSLDEMRNYLLGLLVMAPMLAIKIMILFLSIFLFLLFGEKMYTEIEGILPEDSSDTVVIMRNSVVDMLYALFNVHIAVALAVFFVAFPVFYILGYGHIMFYAVLSGILALIPIFGPVVLIAFLILYAVSVSDWYGLLIILAIAWPLLCAIPDWWMRPVLMGKRASINPVLMFIAFFGGIAVMGILGFIMGPVFIALLIGCYRILLHKFGDGNGDGRDVRSDL</sequence>
<keyword evidence="5 6" id="KW-0472">Membrane</keyword>
<evidence type="ECO:0000256" key="2">
    <source>
        <dbReference type="ARBA" id="ARBA00009773"/>
    </source>
</evidence>
<evidence type="ECO:0000256" key="3">
    <source>
        <dbReference type="ARBA" id="ARBA00022692"/>
    </source>
</evidence>
<dbReference type="InterPro" id="IPR002549">
    <property type="entry name" value="AI-2E-like"/>
</dbReference>
<name>A0A9E7PNL6_9EURY</name>
<evidence type="ECO:0000256" key="5">
    <source>
        <dbReference type="ARBA" id="ARBA00023136"/>
    </source>
</evidence>
<feature type="transmembrane region" description="Helical" evidence="6">
    <location>
        <begin position="12"/>
        <end position="45"/>
    </location>
</feature>
<feature type="transmembrane region" description="Helical" evidence="6">
    <location>
        <begin position="225"/>
        <end position="253"/>
    </location>
</feature>
<dbReference type="Pfam" id="PF01594">
    <property type="entry name" value="AI-2E_transport"/>
    <property type="match status" value="1"/>
</dbReference>
<comment type="subcellular location">
    <subcellularLocation>
        <location evidence="1">Membrane</location>
        <topology evidence="1">Multi-pass membrane protein</topology>
    </subcellularLocation>
</comment>